<dbReference type="CDD" id="cd23800">
    <property type="entry name" value="UBCc_UBE2K"/>
    <property type="match status" value="1"/>
</dbReference>
<dbReference type="InterPro" id="IPR016135">
    <property type="entry name" value="UBQ-conjugating_enzyme/RWD"/>
</dbReference>
<feature type="domain" description="UBC core" evidence="5">
    <location>
        <begin position="4"/>
        <end position="154"/>
    </location>
</feature>
<dbReference type="GO" id="GO:0005524">
    <property type="term" value="F:ATP binding"/>
    <property type="evidence" value="ECO:0007669"/>
    <property type="project" value="UniProtKB-UniRule"/>
</dbReference>
<keyword evidence="1" id="KW-0808">Transferase</keyword>
<keyword evidence="4" id="KW-0547">Nucleotide-binding</keyword>
<dbReference type="AlphaFoldDB" id="A0A915K134"/>
<dbReference type="InterPro" id="IPR000608">
    <property type="entry name" value="UBC"/>
</dbReference>
<dbReference type="SMART" id="SM00212">
    <property type="entry name" value="UBCc"/>
    <property type="match status" value="1"/>
</dbReference>
<dbReference type="WBParaSite" id="nRc.2.0.1.t32507-RA">
    <property type="protein sequence ID" value="nRc.2.0.1.t32507-RA"/>
    <property type="gene ID" value="nRc.2.0.1.g32507"/>
</dbReference>
<proteinExistence type="inferred from homology"/>
<evidence type="ECO:0000259" key="5">
    <source>
        <dbReference type="PROSITE" id="PS50127"/>
    </source>
</evidence>
<organism evidence="6 7">
    <name type="scientific">Romanomermis culicivorax</name>
    <name type="common">Nematode worm</name>
    <dbReference type="NCBI Taxonomy" id="13658"/>
    <lineage>
        <taxon>Eukaryota</taxon>
        <taxon>Metazoa</taxon>
        <taxon>Ecdysozoa</taxon>
        <taxon>Nematoda</taxon>
        <taxon>Enoplea</taxon>
        <taxon>Dorylaimia</taxon>
        <taxon>Mermithida</taxon>
        <taxon>Mermithoidea</taxon>
        <taxon>Mermithidae</taxon>
        <taxon>Romanomermis</taxon>
    </lineage>
</organism>
<evidence type="ECO:0000256" key="3">
    <source>
        <dbReference type="PROSITE-ProRule" id="PRU10133"/>
    </source>
</evidence>
<sequence length="160" mass="18317">MSNSSSLRILKELKEWQLDEHDDTGIRLEYVGESLSEFCAIIKGPSDTPYCKGKFQLSIKLPPNYPFQPPKIHFLTRIWHPNISSVTGALCLDILNKNRWSPAMTLKTMLLSVQSLLADPKPNDPQDAVVAGQYLQGFDEFRETARYWSQYFAQVAMTKY</sequence>
<keyword evidence="6" id="KW-1185">Reference proteome</keyword>
<evidence type="ECO:0000313" key="7">
    <source>
        <dbReference type="WBParaSite" id="nRc.2.0.1.t32507-RA"/>
    </source>
</evidence>
<dbReference type="PROSITE" id="PS50127">
    <property type="entry name" value="UBC_2"/>
    <property type="match status" value="1"/>
</dbReference>
<dbReference type="PROSITE" id="PS00183">
    <property type="entry name" value="UBC_1"/>
    <property type="match status" value="1"/>
</dbReference>
<evidence type="ECO:0000256" key="2">
    <source>
        <dbReference type="ARBA" id="ARBA00022786"/>
    </source>
</evidence>
<protein>
    <submittedName>
        <fullName evidence="7">UBC core domain-containing protein</fullName>
    </submittedName>
</protein>
<evidence type="ECO:0000256" key="1">
    <source>
        <dbReference type="ARBA" id="ARBA00022679"/>
    </source>
</evidence>
<dbReference type="GO" id="GO:0016740">
    <property type="term" value="F:transferase activity"/>
    <property type="evidence" value="ECO:0007669"/>
    <property type="project" value="UniProtKB-KW"/>
</dbReference>
<dbReference type="OMA" id="PFDGTIC"/>
<dbReference type="PANTHER" id="PTHR24068">
    <property type="entry name" value="UBIQUITIN-CONJUGATING ENZYME E2"/>
    <property type="match status" value="1"/>
</dbReference>
<name>A0A915K134_ROMCU</name>
<evidence type="ECO:0000256" key="4">
    <source>
        <dbReference type="RuleBase" id="RU362109"/>
    </source>
</evidence>
<keyword evidence="2 4" id="KW-0833">Ubl conjugation pathway</keyword>
<dbReference type="Proteomes" id="UP000887565">
    <property type="component" value="Unplaced"/>
</dbReference>
<dbReference type="Gene3D" id="3.10.110.10">
    <property type="entry name" value="Ubiquitin Conjugating Enzyme"/>
    <property type="match status" value="1"/>
</dbReference>
<accession>A0A915K134</accession>
<dbReference type="SUPFAM" id="SSF54495">
    <property type="entry name" value="UBC-like"/>
    <property type="match status" value="1"/>
</dbReference>
<dbReference type="InterPro" id="IPR023313">
    <property type="entry name" value="UBQ-conjugating_AS"/>
</dbReference>
<feature type="active site" description="Glycyl thioester intermediate" evidence="3">
    <location>
        <position position="91"/>
    </location>
</feature>
<evidence type="ECO:0000313" key="6">
    <source>
        <dbReference type="Proteomes" id="UP000887565"/>
    </source>
</evidence>
<reference evidence="7" key="1">
    <citation type="submission" date="2022-11" db="UniProtKB">
        <authorList>
            <consortium name="WormBaseParasite"/>
        </authorList>
    </citation>
    <scope>IDENTIFICATION</scope>
</reference>
<keyword evidence="4" id="KW-0067">ATP-binding</keyword>
<dbReference type="Pfam" id="PF00179">
    <property type="entry name" value="UQ_con"/>
    <property type="match status" value="1"/>
</dbReference>
<comment type="similarity">
    <text evidence="4">Belongs to the ubiquitin-conjugating enzyme family.</text>
</comment>